<dbReference type="InParanoid" id="S8DSA3"/>
<keyword evidence="2" id="KW-1185">Reference proteome</keyword>
<feature type="non-terminal residue" evidence="1">
    <location>
        <position position="136"/>
    </location>
</feature>
<sequence>TAFQTFRAVQLQRGQSPWAPFTSAEEWELARWIHATGITQRATDDFLCGPMATQCRAMFPSVYGSFHNNKSYLSHIDKLPGPKASWSWSEITVQGNARDAHGWLMKEVLPIYHRNPVDIVEDLISYTPFDGHIAYA</sequence>
<organism evidence="1 2">
    <name type="scientific">Fomitopsis schrenkii</name>
    <name type="common">Brown rot fungus</name>
    <dbReference type="NCBI Taxonomy" id="2126942"/>
    <lineage>
        <taxon>Eukaryota</taxon>
        <taxon>Fungi</taxon>
        <taxon>Dikarya</taxon>
        <taxon>Basidiomycota</taxon>
        <taxon>Agaricomycotina</taxon>
        <taxon>Agaricomycetes</taxon>
        <taxon>Polyporales</taxon>
        <taxon>Fomitopsis</taxon>
    </lineage>
</organism>
<dbReference type="InterPro" id="IPR041078">
    <property type="entry name" value="Plavaka"/>
</dbReference>
<proteinExistence type="predicted"/>
<dbReference type="Proteomes" id="UP000015241">
    <property type="component" value="Unassembled WGS sequence"/>
</dbReference>
<evidence type="ECO:0000313" key="1">
    <source>
        <dbReference type="EMBL" id="EPS96126.1"/>
    </source>
</evidence>
<evidence type="ECO:0000313" key="2">
    <source>
        <dbReference type="Proteomes" id="UP000015241"/>
    </source>
</evidence>
<dbReference type="OrthoDB" id="2803297at2759"/>
<name>S8DSA3_FOMSC</name>
<dbReference type="STRING" id="743788.S8DSA3"/>
<accession>S8DSA3</accession>
<gene>
    <name evidence="1" type="ORF">FOMPIDRAFT_1084230</name>
</gene>
<feature type="non-terminal residue" evidence="1">
    <location>
        <position position="1"/>
    </location>
</feature>
<protein>
    <submittedName>
        <fullName evidence="1">Uncharacterized protein</fullName>
    </submittedName>
</protein>
<dbReference type="EMBL" id="KE504194">
    <property type="protein sequence ID" value="EPS96126.1"/>
    <property type="molecule type" value="Genomic_DNA"/>
</dbReference>
<dbReference type="HOGENOM" id="CLU_006344_5_2_1"/>
<dbReference type="Pfam" id="PF18759">
    <property type="entry name" value="Plavaka"/>
    <property type="match status" value="1"/>
</dbReference>
<reference evidence="1 2" key="1">
    <citation type="journal article" date="2012" name="Science">
        <title>The Paleozoic origin of enzymatic lignin decomposition reconstructed from 31 fungal genomes.</title>
        <authorList>
            <person name="Floudas D."/>
            <person name="Binder M."/>
            <person name="Riley R."/>
            <person name="Barry K."/>
            <person name="Blanchette R.A."/>
            <person name="Henrissat B."/>
            <person name="Martinez A.T."/>
            <person name="Otillar R."/>
            <person name="Spatafora J.W."/>
            <person name="Yadav J.S."/>
            <person name="Aerts A."/>
            <person name="Benoit I."/>
            <person name="Boyd A."/>
            <person name="Carlson A."/>
            <person name="Copeland A."/>
            <person name="Coutinho P.M."/>
            <person name="de Vries R.P."/>
            <person name="Ferreira P."/>
            <person name="Findley K."/>
            <person name="Foster B."/>
            <person name="Gaskell J."/>
            <person name="Glotzer D."/>
            <person name="Gorecki P."/>
            <person name="Heitman J."/>
            <person name="Hesse C."/>
            <person name="Hori C."/>
            <person name="Igarashi K."/>
            <person name="Jurgens J.A."/>
            <person name="Kallen N."/>
            <person name="Kersten P."/>
            <person name="Kohler A."/>
            <person name="Kuees U."/>
            <person name="Kumar T.K.A."/>
            <person name="Kuo A."/>
            <person name="LaButti K."/>
            <person name="Larrondo L.F."/>
            <person name="Lindquist E."/>
            <person name="Ling A."/>
            <person name="Lombard V."/>
            <person name="Lucas S."/>
            <person name="Lundell T."/>
            <person name="Martin R."/>
            <person name="McLaughlin D.J."/>
            <person name="Morgenstern I."/>
            <person name="Morin E."/>
            <person name="Murat C."/>
            <person name="Nagy L.G."/>
            <person name="Nolan M."/>
            <person name="Ohm R.A."/>
            <person name="Patyshakuliyeva A."/>
            <person name="Rokas A."/>
            <person name="Ruiz-Duenas F.J."/>
            <person name="Sabat G."/>
            <person name="Salamov A."/>
            <person name="Samejima M."/>
            <person name="Schmutz J."/>
            <person name="Slot J.C."/>
            <person name="St John F."/>
            <person name="Stenlid J."/>
            <person name="Sun H."/>
            <person name="Sun S."/>
            <person name="Syed K."/>
            <person name="Tsang A."/>
            <person name="Wiebenga A."/>
            <person name="Young D."/>
            <person name="Pisabarro A."/>
            <person name="Eastwood D.C."/>
            <person name="Martin F."/>
            <person name="Cullen D."/>
            <person name="Grigoriev I.V."/>
            <person name="Hibbett D.S."/>
        </authorList>
    </citation>
    <scope>NUCLEOTIDE SEQUENCE</scope>
    <source>
        <strain evidence="2">FP-58527</strain>
    </source>
</reference>
<dbReference type="AlphaFoldDB" id="S8DSA3"/>